<feature type="compositionally biased region" description="Basic and acidic residues" evidence="1">
    <location>
        <begin position="106"/>
        <end position="121"/>
    </location>
</feature>
<evidence type="ECO:0000313" key="2">
    <source>
        <dbReference type="EMBL" id="KAE8962057.1"/>
    </source>
</evidence>
<evidence type="ECO:0000313" key="5">
    <source>
        <dbReference type="Proteomes" id="UP000429607"/>
    </source>
</evidence>
<sequence length="121" mass="13008">MGRNRDLGRVREARPVRSARADNARIGLEIACVELVLLVEEIRSTCHGAWKTATAAEKCGTVGNAASETTANTQGTVCNDAPTWEVRARGSGTDVVECPARKQARRAPEEEGAKMDVDGRE</sequence>
<dbReference type="AlphaFoldDB" id="A0A6A3GYI7"/>
<dbReference type="EMBL" id="QXFV01003607">
    <property type="protein sequence ID" value="KAE8975311.1"/>
    <property type="molecule type" value="Genomic_DNA"/>
</dbReference>
<comment type="caution">
    <text evidence="2">The sequence shown here is derived from an EMBL/GenBank/DDBJ whole genome shotgun (WGS) entry which is preliminary data.</text>
</comment>
<keyword evidence="6" id="KW-1185">Reference proteome</keyword>
<evidence type="ECO:0000313" key="3">
    <source>
        <dbReference type="EMBL" id="KAE8975311.1"/>
    </source>
</evidence>
<proteinExistence type="predicted"/>
<dbReference type="EMBL" id="QXFU01006087">
    <property type="protein sequence ID" value="KAE8962057.1"/>
    <property type="molecule type" value="Genomic_DNA"/>
</dbReference>
<evidence type="ECO:0000313" key="4">
    <source>
        <dbReference type="EMBL" id="KAE9277516.1"/>
    </source>
</evidence>
<reference evidence="5 7" key="1">
    <citation type="submission" date="2018-09" db="EMBL/GenBank/DDBJ databases">
        <title>Genomic investigation of the strawberry pathogen Phytophthora fragariae indicates pathogenicity is determined by transcriptional variation in three key races.</title>
        <authorList>
            <person name="Adams T.M."/>
            <person name="Armitage A.D."/>
            <person name="Sobczyk M.K."/>
            <person name="Bates H.J."/>
            <person name="Dunwell J.M."/>
            <person name="Nellist C.F."/>
            <person name="Harrison R.J."/>
        </authorList>
    </citation>
    <scope>NUCLEOTIDE SEQUENCE [LARGE SCALE GENOMIC DNA]</scope>
    <source>
        <strain evidence="3 5">SCRP249</strain>
        <strain evidence="2 7">SCRP324</strain>
        <strain evidence="4 6">SCRP333</strain>
    </source>
</reference>
<gene>
    <name evidence="3" type="ORF">PR001_g25742</name>
    <name evidence="2" type="ORF">PR002_g29714</name>
    <name evidence="4" type="ORF">PR003_g28769</name>
</gene>
<evidence type="ECO:0000313" key="7">
    <source>
        <dbReference type="Proteomes" id="UP000435112"/>
    </source>
</evidence>
<dbReference type="Proteomes" id="UP000429607">
    <property type="component" value="Unassembled WGS sequence"/>
</dbReference>
<name>A0A6A3GYI7_9STRA</name>
<dbReference type="Proteomes" id="UP000435112">
    <property type="component" value="Unassembled WGS sequence"/>
</dbReference>
<evidence type="ECO:0000256" key="1">
    <source>
        <dbReference type="SAM" id="MobiDB-lite"/>
    </source>
</evidence>
<accession>A0A6A3GYI7</accession>
<organism evidence="2 7">
    <name type="scientific">Phytophthora rubi</name>
    <dbReference type="NCBI Taxonomy" id="129364"/>
    <lineage>
        <taxon>Eukaryota</taxon>
        <taxon>Sar</taxon>
        <taxon>Stramenopiles</taxon>
        <taxon>Oomycota</taxon>
        <taxon>Peronosporomycetes</taxon>
        <taxon>Peronosporales</taxon>
        <taxon>Peronosporaceae</taxon>
        <taxon>Phytophthora</taxon>
    </lineage>
</organism>
<dbReference type="Proteomes" id="UP000434957">
    <property type="component" value="Unassembled WGS sequence"/>
</dbReference>
<evidence type="ECO:0000313" key="6">
    <source>
        <dbReference type="Proteomes" id="UP000434957"/>
    </source>
</evidence>
<feature type="region of interest" description="Disordered" evidence="1">
    <location>
        <begin position="89"/>
        <end position="121"/>
    </location>
</feature>
<protein>
    <submittedName>
        <fullName evidence="2">Uncharacterized protein</fullName>
    </submittedName>
</protein>
<dbReference type="EMBL" id="QXFT01004510">
    <property type="protein sequence ID" value="KAE9277516.1"/>
    <property type="molecule type" value="Genomic_DNA"/>
</dbReference>